<dbReference type="PANTHER" id="PTHR38038:SF1">
    <property type="entry name" value="PENICILLIN-BINDING PROTEIN ACTIVATOR LPOA"/>
    <property type="match status" value="1"/>
</dbReference>
<reference evidence="2 3" key="1">
    <citation type="submission" date="2019-06" db="EMBL/GenBank/DDBJ databases">
        <title>Whole genome sequence for Cellvibrionaceae sp. R142.</title>
        <authorList>
            <person name="Wang G."/>
        </authorList>
    </citation>
    <scope>NUCLEOTIDE SEQUENCE [LARGE SCALE GENOMIC DNA]</scope>
    <source>
        <strain evidence="2 3">R142</strain>
    </source>
</reference>
<dbReference type="Gene3D" id="1.25.40.650">
    <property type="match status" value="1"/>
</dbReference>
<evidence type="ECO:0000313" key="3">
    <source>
        <dbReference type="Proteomes" id="UP000319732"/>
    </source>
</evidence>
<name>A0A545TSK5_9GAMM</name>
<evidence type="ECO:0000256" key="1">
    <source>
        <dbReference type="ARBA" id="ARBA00023136"/>
    </source>
</evidence>
<dbReference type="PANTHER" id="PTHR38038">
    <property type="entry name" value="PENICILLIN-BINDING PROTEIN ACTIVATOR LPOA"/>
    <property type="match status" value="1"/>
</dbReference>
<protein>
    <submittedName>
        <fullName evidence="2">Penicillin-binding protein activator</fullName>
    </submittedName>
</protein>
<organism evidence="2 3">
    <name type="scientific">Exilibacterium tricleocarpae</name>
    <dbReference type="NCBI Taxonomy" id="2591008"/>
    <lineage>
        <taxon>Bacteria</taxon>
        <taxon>Pseudomonadati</taxon>
        <taxon>Pseudomonadota</taxon>
        <taxon>Gammaproteobacteria</taxon>
        <taxon>Cellvibrionales</taxon>
        <taxon>Cellvibrionaceae</taxon>
        <taxon>Exilibacterium</taxon>
    </lineage>
</organism>
<dbReference type="Pfam" id="PF04348">
    <property type="entry name" value="LppC"/>
    <property type="match status" value="1"/>
</dbReference>
<dbReference type="Gene3D" id="3.40.50.2300">
    <property type="match status" value="2"/>
</dbReference>
<dbReference type="InterPro" id="IPR028082">
    <property type="entry name" value="Peripla_BP_I"/>
</dbReference>
<gene>
    <name evidence="2" type="ORF">FKG94_11100</name>
</gene>
<accession>A0A545TSK5</accession>
<dbReference type="OrthoDB" id="6708821at2"/>
<dbReference type="EMBL" id="VHSG01000010">
    <property type="protein sequence ID" value="TQV80203.1"/>
    <property type="molecule type" value="Genomic_DNA"/>
</dbReference>
<dbReference type="GO" id="GO:0009252">
    <property type="term" value="P:peptidoglycan biosynthetic process"/>
    <property type="evidence" value="ECO:0007669"/>
    <property type="project" value="TreeGrafter"/>
</dbReference>
<dbReference type="RefSeq" id="WP_142904302.1">
    <property type="nucleotide sequence ID" value="NZ_ML660092.1"/>
</dbReference>
<sequence>MDIAIHSLRPQPAPERSRATRALAAAALCLAVIISGCGTSPPQPDGEQPPISQASLEEIRQMLEQAQNSTSPQKEQIFLQAAELLHSLGETDWARNLLGSLDAGALGDADFILYTLLYSDTAMAGDAYFLAQRILKNPRLEQLWPTLETEAALTLRHRRADLFALLGEAAASVRERLALAELLVDTEAGDNNQDAIWRTLMTLPLEQLQYLSSKEHDSLLKGWYNLAALSKNNQTDLERQLLQVDQWIALWPEHPASLRLPGDLQLLRQLINERPLQVALLLPTEGRWGAAGKAIRDGFFAAYYQAHGRQSQTPTIRLYDTSQGDINTIYDRAVAEGAEMVVGPLVKDNLEQLNQREALPVPTLAMNHIDSEGVFALGLYQFGLAIEDEARQAARRAWLEGHRQAMILAPASHLGDRGAMAFNDEWLQLGGLVVEDSRFANQASYIQVIKNGLHVEQSSQRAKRLRRRLGVGIPLEFEERRRQDVDMIFMVANPPEARQLKPTLAYYFAGDLPVYATRHIYAGVADKKSDGDLEGIKFSTLPWVFETASPEKRVVNRAAKPAPAFQNLYAMGVDAYRLYPRLKQLDQVPQTRFYGATGALRLLANKKIEREQIWAQMRKGLARPLPVVVSGNYVN</sequence>
<evidence type="ECO:0000313" key="2">
    <source>
        <dbReference type="EMBL" id="TQV80203.1"/>
    </source>
</evidence>
<dbReference type="CDD" id="cd06339">
    <property type="entry name" value="PBP1_YraM_LppC_lipoprotein-like"/>
    <property type="match status" value="1"/>
</dbReference>
<keyword evidence="1" id="KW-0472">Membrane</keyword>
<dbReference type="AlphaFoldDB" id="A0A545TSK5"/>
<dbReference type="GO" id="GO:0031241">
    <property type="term" value="C:periplasmic side of cell outer membrane"/>
    <property type="evidence" value="ECO:0007669"/>
    <property type="project" value="TreeGrafter"/>
</dbReference>
<proteinExistence type="predicted"/>
<dbReference type="SUPFAM" id="SSF53822">
    <property type="entry name" value="Periplasmic binding protein-like I"/>
    <property type="match status" value="1"/>
</dbReference>
<keyword evidence="3" id="KW-1185">Reference proteome</keyword>
<comment type="caution">
    <text evidence="2">The sequence shown here is derived from an EMBL/GenBank/DDBJ whole genome shotgun (WGS) entry which is preliminary data.</text>
</comment>
<dbReference type="Proteomes" id="UP000319732">
    <property type="component" value="Unassembled WGS sequence"/>
</dbReference>
<dbReference type="InterPro" id="IPR007443">
    <property type="entry name" value="LpoA"/>
</dbReference>
<dbReference type="GO" id="GO:0030234">
    <property type="term" value="F:enzyme regulator activity"/>
    <property type="evidence" value="ECO:0007669"/>
    <property type="project" value="TreeGrafter"/>
</dbReference>